<dbReference type="InterPro" id="IPR018594">
    <property type="entry name" value="DUF2023"/>
</dbReference>
<reference evidence="2 3" key="1">
    <citation type="submission" date="2020-08" db="EMBL/GenBank/DDBJ databases">
        <title>Genomic Encyclopedia of Type Strains, Phase IV (KMG-IV): sequencing the most valuable type-strain genomes for metagenomic binning, comparative biology and taxonomic classification.</title>
        <authorList>
            <person name="Goeker M."/>
        </authorList>
    </citation>
    <scope>NUCLEOTIDE SEQUENCE [LARGE SCALE GENOMIC DNA]</scope>
    <source>
        <strain evidence="2 3">DSM 12706</strain>
    </source>
</reference>
<evidence type="ECO:0000259" key="1">
    <source>
        <dbReference type="Pfam" id="PF09633"/>
    </source>
</evidence>
<dbReference type="EMBL" id="JACHIH010000001">
    <property type="protein sequence ID" value="MBB5045437.1"/>
    <property type="molecule type" value="Genomic_DNA"/>
</dbReference>
<dbReference type="SUPFAM" id="SSF160448">
    <property type="entry name" value="PG1857-like"/>
    <property type="match status" value="1"/>
</dbReference>
<dbReference type="InterPro" id="IPR036780">
    <property type="entry name" value="PG1857-like_sf"/>
</dbReference>
<dbReference type="AlphaFoldDB" id="A0A7W8DX66"/>
<dbReference type="Pfam" id="PF09633">
    <property type="entry name" value="DUF2023"/>
    <property type="match status" value="1"/>
</dbReference>
<sequence length="145" mass="15526">MGQSIDLNGAALKIFNHHLYELSKGLRPLAMMTLSAAAAAQVIARLEAVGIAHHVHEACPERVNVVFGSRPAVKAVRQFMVRPLCELSAEHDFMLGVLLGYDREMQCARYLSRAAAADAEISGAPPLGFAADQFAALPDQVGLAM</sequence>
<keyword evidence="3" id="KW-1185">Reference proteome</keyword>
<evidence type="ECO:0000313" key="3">
    <source>
        <dbReference type="Proteomes" id="UP000542353"/>
    </source>
</evidence>
<feature type="domain" description="DUF2023" evidence="1">
    <location>
        <begin position="13"/>
        <end position="113"/>
    </location>
</feature>
<dbReference type="RefSeq" id="WP_184253243.1">
    <property type="nucleotide sequence ID" value="NZ_JACHIH010000001.1"/>
</dbReference>
<evidence type="ECO:0000313" key="2">
    <source>
        <dbReference type="EMBL" id="MBB5045437.1"/>
    </source>
</evidence>
<name>A0A7W8DX66_9BRAD</name>
<proteinExistence type="predicted"/>
<comment type="caution">
    <text evidence="2">The sequence shown here is derived from an EMBL/GenBank/DDBJ whole genome shotgun (WGS) entry which is preliminary data.</text>
</comment>
<accession>A0A7W8DX66</accession>
<dbReference type="Proteomes" id="UP000542353">
    <property type="component" value="Unassembled WGS sequence"/>
</dbReference>
<organism evidence="2 3">
    <name type="scientific">Rhodopseudomonas rhenobacensis</name>
    <dbReference type="NCBI Taxonomy" id="87461"/>
    <lineage>
        <taxon>Bacteria</taxon>
        <taxon>Pseudomonadati</taxon>
        <taxon>Pseudomonadota</taxon>
        <taxon>Alphaproteobacteria</taxon>
        <taxon>Hyphomicrobiales</taxon>
        <taxon>Nitrobacteraceae</taxon>
        <taxon>Rhodopseudomonas</taxon>
    </lineage>
</organism>
<dbReference type="Gene3D" id="3.30.2190.10">
    <property type="entry name" value="PG1857-like"/>
    <property type="match status" value="1"/>
</dbReference>
<gene>
    <name evidence="2" type="ORF">HNR60_000166</name>
</gene>
<protein>
    <recommendedName>
        <fullName evidence="1">DUF2023 domain-containing protein</fullName>
    </recommendedName>
</protein>